<keyword evidence="2" id="KW-1185">Reference proteome</keyword>
<evidence type="ECO:0000313" key="1">
    <source>
        <dbReference type="EMBL" id="TYH01251.1"/>
    </source>
</evidence>
<protein>
    <submittedName>
        <fullName evidence="1">Uncharacterized protein</fullName>
    </submittedName>
</protein>
<dbReference type="EMBL" id="CM017696">
    <property type="protein sequence ID" value="TYH01251.1"/>
    <property type="molecule type" value="Genomic_DNA"/>
</dbReference>
<proteinExistence type="predicted"/>
<gene>
    <name evidence="1" type="ORF">ES288_A09G043400v1</name>
</gene>
<organism evidence="1 2">
    <name type="scientific">Gossypium darwinii</name>
    <name type="common">Darwin's cotton</name>
    <name type="synonym">Gossypium barbadense var. darwinii</name>
    <dbReference type="NCBI Taxonomy" id="34276"/>
    <lineage>
        <taxon>Eukaryota</taxon>
        <taxon>Viridiplantae</taxon>
        <taxon>Streptophyta</taxon>
        <taxon>Embryophyta</taxon>
        <taxon>Tracheophyta</taxon>
        <taxon>Spermatophyta</taxon>
        <taxon>Magnoliopsida</taxon>
        <taxon>eudicotyledons</taxon>
        <taxon>Gunneridae</taxon>
        <taxon>Pentapetalae</taxon>
        <taxon>rosids</taxon>
        <taxon>malvids</taxon>
        <taxon>Malvales</taxon>
        <taxon>Malvaceae</taxon>
        <taxon>Malvoideae</taxon>
        <taxon>Gossypium</taxon>
    </lineage>
</organism>
<sequence length="67" mass="7959">MDLEILRRLTSLSLWCILAPTPREIRSSTLVMRWGCRWLRRWIIILVFCLSLAKKDRGFSTHSRSVL</sequence>
<evidence type="ECO:0000313" key="2">
    <source>
        <dbReference type="Proteomes" id="UP000323506"/>
    </source>
</evidence>
<dbReference type="Proteomes" id="UP000323506">
    <property type="component" value="Chromosome A09"/>
</dbReference>
<reference evidence="1 2" key="1">
    <citation type="submission" date="2019-06" db="EMBL/GenBank/DDBJ databases">
        <title>WGS assembly of Gossypium darwinii.</title>
        <authorList>
            <person name="Chen Z.J."/>
            <person name="Sreedasyam A."/>
            <person name="Ando A."/>
            <person name="Song Q."/>
            <person name="De L."/>
            <person name="Hulse-Kemp A."/>
            <person name="Ding M."/>
            <person name="Ye W."/>
            <person name="Kirkbride R."/>
            <person name="Jenkins J."/>
            <person name="Plott C."/>
            <person name="Lovell J."/>
            <person name="Lin Y.-M."/>
            <person name="Vaughn R."/>
            <person name="Liu B."/>
            <person name="Li W."/>
            <person name="Simpson S."/>
            <person name="Scheffler B."/>
            <person name="Saski C."/>
            <person name="Grover C."/>
            <person name="Hu G."/>
            <person name="Conover J."/>
            <person name="Carlson J."/>
            <person name="Shu S."/>
            <person name="Boston L."/>
            <person name="Williams M."/>
            <person name="Peterson D."/>
            <person name="Mcgee K."/>
            <person name="Jones D."/>
            <person name="Wendel J."/>
            <person name="Stelly D."/>
            <person name="Grimwood J."/>
            <person name="Schmutz J."/>
        </authorList>
    </citation>
    <scope>NUCLEOTIDE SEQUENCE [LARGE SCALE GENOMIC DNA]</scope>
    <source>
        <strain evidence="1">1808015.09</strain>
    </source>
</reference>
<name>A0A5D2F650_GOSDA</name>
<accession>A0A5D2F650</accession>
<dbReference type="AlphaFoldDB" id="A0A5D2F650"/>